<proteinExistence type="predicted"/>
<name>A0AAD5U7W1_9FUNG</name>
<dbReference type="EMBL" id="JADGJW010000009">
    <property type="protein sequence ID" value="KAJ3227907.1"/>
    <property type="molecule type" value="Genomic_DNA"/>
</dbReference>
<feature type="compositionally biased region" description="Basic and acidic residues" evidence="2">
    <location>
        <begin position="125"/>
        <end position="151"/>
    </location>
</feature>
<evidence type="ECO:0000313" key="3">
    <source>
        <dbReference type="EMBL" id="KAJ3227907.1"/>
    </source>
</evidence>
<dbReference type="Proteomes" id="UP001211065">
    <property type="component" value="Unassembled WGS sequence"/>
</dbReference>
<evidence type="ECO:0000256" key="2">
    <source>
        <dbReference type="SAM" id="MobiDB-lite"/>
    </source>
</evidence>
<evidence type="ECO:0000256" key="1">
    <source>
        <dbReference type="SAM" id="Coils"/>
    </source>
</evidence>
<keyword evidence="4" id="KW-1185">Reference proteome</keyword>
<organism evidence="3 4">
    <name type="scientific">Clydaea vesicula</name>
    <dbReference type="NCBI Taxonomy" id="447962"/>
    <lineage>
        <taxon>Eukaryota</taxon>
        <taxon>Fungi</taxon>
        <taxon>Fungi incertae sedis</taxon>
        <taxon>Chytridiomycota</taxon>
        <taxon>Chytridiomycota incertae sedis</taxon>
        <taxon>Chytridiomycetes</taxon>
        <taxon>Lobulomycetales</taxon>
        <taxon>Lobulomycetaceae</taxon>
        <taxon>Clydaea</taxon>
    </lineage>
</organism>
<comment type="caution">
    <text evidence="3">The sequence shown here is derived from an EMBL/GenBank/DDBJ whole genome shotgun (WGS) entry which is preliminary data.</text>
</comment>
<evidence type="ECO:0000313" key="4">
    <source>
        <dbReference type="Proteomes" id="UP001211065"/>
    </source>
</evidence>
<keyword evidence="1" id="KW-0175">Coiled coil</keyword>
<feature type="region of interest" description="Disordered" evidence="2">
    <location>
        <begin position="125"/>
        <end position="195"/>
    </location>
</feature>
<reference evidence="3" key="1">
    <citation type="submission" date="2020-05" db="EMBL/GenBank/DDBJ databases">
        <title>Phylogenomic resolution of chytrid fungi.</title>
        <authorList>
            <person name="Stajich J.E."/>
            <person name="Amses K."/>
            <person name="Simmons R."/>
            <person name="Seto K."/>
            <person name="Myers J."/>
            <person name="Bonds A."/>
            <person name="Quandt C.A."/>
            <person name="Barry K."/>
            <person name="Liu P."/>
            <person name="Grigoriev I."/>
            <person name="Longcore J.E."/>
            <person name="James T.Y."/>
        </authorList>
    </citation>
    <scope>NUCLEOTIDE SEQUENCE</scope>
    <source>
        <strain evidence="3">JEL0476</strain>
    </source>
</reference>
<protein>
    <submittedName>
        <fullName evidence="3">Uncharacterized protein</fullName>
    </submittedName>
</protein>
<accession>A0AAD5U7W1</accession>
<feature type="coiled-coil region" evidence="1">
    <location>
        <begin position="86"/>
        <end position="124"/>
    </location>
</feature>
<sequence length="195" mass="22711">MEANYLRQSVGPVLADAFASLYAHGIDSHNDPTHPHKDPIGFVGRYLLEHDRVQKESALAILKKQPLLELQKLLAEKKVEYSFIRNQTYNELKRTLEERETRKEEEKKRLEDELQEKLRLETEETIRNLTAPKDDTEEKETIEVKDIKENKDIEEEDEEEEGLNEKEELVEDSLAENPSIEDQPVEIQDNETGAD</sequence>
<gene>
    <name evidence="3" type="ORF">HK099_008317</name>
</gene>
<dbReference type="AlphaFoldDB" id="A0AAD5U7W1"/>
<feature type="compositionally biased region" description="Acidic residues" evidence="2">
    <location>
        <begin position="152"/>
        <end position="174"/>
    </location>
</feature>